<evidence type="ECO:0000313" key="2">
    <source>
        <dbReference type="Proteomes" id="UP001497535"/>
    </source>
</evidence>
<organism evidence="1 2">
    <name type="scientific">Meloidogyne enterolobii</name>
    <name type="common">Root-knot nematode worm</name>
    <name type="synonym">Meloidogyne mayaguensis</name>
    <dbReference type="NCBI Taxonomy" id="390850"/>
    <lineage>
        <taxon>Eukaryota</taxon>
        <taxon>Metazoa</taxon>
        <taxon>Ecdysozoa</taxon>
        <taxon>Nematoda</taxon>
        <taxon>Chromadorea</taxon>
        <taxon>Rhabditida</taxon>
        <taxon>Tylenchina</taxon>
        <taxon>Tylenchomorpha</taxon>
        <taxon>Tylenchoidea</taxon>
        <taxon>Meloidogynidae</taxon>
        <taxon>Meloidogyninae</taxon>
        <taxon>Meloidogyne</taxon>
    </lineage>
</organism>
<comment type="caution">
    <text evidence="1">The sequence shown here is derived from an EMBL/GenBank/DDBJ whole genome shotgun (WGS) entry which is preliminary data.</text>
</comment>
<gene>
    <name evidence="1" type="ORF">MENTE1834_LOCUS46985</name>
</gene>
<name>A0ACB1B5E3_MELEN</name>
<dbReference type="EMBL" id="CAVMJV010000180">
    <property type="protein sequence ID" value="CAK5121243.1"/>
    <property type="molecule type" value="Genomic_DNA"/>
</dbReference>
<dbReference type="Proteomes" id="UP001497535">
    <property type="component" value="Unassembled WGS sequence"/>
</dbReference>
<proteinExistence type="predicted"/>
<accession>A0ACB1B5E3</accession>
<keyword evidence="2" id="KW-1185">Reference proteome</keyword>
<sequence>MEARLTIYTILTFFGQLLYLIYMVNWRYLNNFGNFLISDDSLLCGYPTSKFSYRPRFRRTNFLISF</sequence>
<protein>
    <submittedName>
        <fullName evidence="1">Uncharacterized protein</fullName>
    </submittedName>
</protein>
<evidence type="ECO:0000313" key="1">
    <source>
        <dbReference type="EMBL" id="CAK5121243.1"/>
    </source>
</evidence>
<reference evidence="1" key="1">
    <citation type="submission" date="2023-11" db="EMBL/GenBank/DDBJ databases">
        <authorList>
            <person name="Poullet M."/>
        </authorList>
    </citation>
    <scope>NUCLEOTIDE SEQUENCE</scope>
    <source>
        <strain evidence="1">E1834</strain>
    </source>
</reference>